<dbReference type="PIRSF" id="PIRSF000027">
    <property type="entry name" value="Cytc_c_prime"/>
    <property type="match status" value="1"/>
</dbReference>
<dbReference type="PROSITE" id="PS51009">
    <property type="entry name" value="CYTCII"/>
    <property type="match status" value="1"/>
</dbReference>
<feature type="binding site" description="covalent" evidence="7">
    <location>
        <position position="135"/>
    </location>
    <ligand>
        <name>heme c</name>
        <dbReference type="ChEBI" id="CHEBI:61717"/>
    </ligand>
</feature>
<feature type="binding site" description="axial binding residue" evidence="6">
    <location>
        <position position="136"/>
    </location>
    <ligand>
        <name>heme c</name>
        <dbReference type="ChEBI" id="CHEBI:61717"/>
    </ligand>
    <ligandPart>
        <name>Fe</name>
        <dbReference type="ChEBI" id="CHEBI:18248"/>
    </ligandPart>
</feature>
<accession>A0A5P9JXK4</accession>
<dbReference type="GO" id="GO:0022900">
    <property type="term" value="P:electron transport chain"/>
    <property type="evidence" value="ECO:0007669"/>
    <property type="project" value="InterPro"/>
</dbReference>
<feature type="binding site" description="covalent" evidence="7">
    <location>
        <position position="132"/>
    </location>
    <ligand>
        <name>heme c</name>
        <dbReference type="ChEBI" id="CHEBI:61717"/>
    </ligand>
</feature>
<keyword evidence="8" id="KW-0732">Signal</keyword>
<dbReference type="RefSeq" id="WP_152585785.1">
    <property type="nucleotide sequence ID" value="NZ_CP045423.1"/>
</dbReference>
<sequence length="144" mass="15572">MKRSMIAAGLLAIGVTAALAQADVVAQRQKLMKENAEHSRTIGAMLKDQAPFNLAQVQAALKTFDHTAKTGPILFTPDSKDGNSKAMPAVWEKKAEFDALFAKFGQDVQTAHSAIKDEASFKAEMPKVLQNCGTCHKTFRQPVG</sequence>
<dbReference type="InterPro" id="IPR010980">
    <property type="entry name" value="Cyt_c/b562"/>
</dbReference>
<evidence type="ECO:0000256" key="6">
    <source>
        <dbReference type="PIRSR" id="PIRSR000027-1"/>
    </source>
</evidence>
<dbReference type="GO" id="GO:0020037">
    <property type="term" value="F:heme binding"/>
    <property type="evidence" value="ECO:0007669"/>
    <property type="project" value="InterPro"/>
</dbReference>
<dbReference type="InterPro" id="IPR002321">
    <property type="entry name" value="Cyt_c_II"/>
</dbReference>
<keyword evidence="10" id="KW-1185">Reference proteome</keyword>
<dbReference type="AlphaFoldDB" id="A0A5P9JXK4"/>
<evidence type="ECO:0000256" key="7">
    <source>
        <dbReference type="PIRSR" id="PIRSR000027-2"/>
    </source>
</evidence>
<feature type="signal peptide" evidence="8">
    <location>
        <begin position="1"/>
        <end position="22"/>
    </location>
</feature>
<keyword evidence="2 7" id="KW-0349">Heme</keyword>
<keyword evidence="4" id="KW-0249">Electron transport</keyword>
<proteinExistence type="predicted"/>
<dbReference type="Gene3D" id="1.20.120.10">
    <property type="entry name" value="Cytochrome c/b562"/>
    <property type="match status" value="1"/>
</dbReference>
<evidence type="ECO:0000256" key="8">
    <source>
        <dbReference type="SAM" id="SignalP"/>
    </source>
</evidence>
<evidence type="ECO:0000256" key="4">
    <source>
        <dbReference type="ARBA" id="ARBA00022982"/>
    </source>
</evidence>
<dbReference type="KEGG" id="mico:GDR74_07840"/>
<dbReference type="GO" id="GO:0009055">
    <property type="term" value="F:electron transfer activity"/>
    <property type="evidence" value="ECO:0007669"/>
    <property type="project" value="InterPro"/>
</dbReference>
<dbReference type="GO" id="GO:0042597">
    <property type="term" value="C:periplasmic space"/>
    <property type="evidence" value="ECO:0007669"/>
    <property type="project" value="InterPro"/>
</dbReference>
<dbReference type="Pfam" id="PF01322">
    <property type="entry name" value="Cytochrom_C_2"/>
    <property type="match status" value="1"/>
</dbReference>
<dbReference type="GO" id="GO:0005506">
    <property type="term" value="F:iron ion binding"/>
    <property type="evidence" value="ECO:0007669"/>
    <property type="project" value="InterPro"/>
</dbReference>
<dbReference type="SUPFAM" id="SSF47175">
    <property type="entry name" value="Cytochromes"/>
    <property type="match status" value="1"/>
</dbReference>
<gene>
    <name evidence="9" type="ORF">GDR74_07840</name>
</gene>
<evidence type="ECO:0000256" key="2">
    <source>
        <dbReference type="ARBA" id="ARBA00022617"/>
    </source>
</evidence>
<evidence type="ECO:0000256" key="3">
    <source>
        <dbReference type="ARBA" id="ARBA00022723"/>
    </source>
</evidence>
<keyword evidence="5 6" id="KW-0408">Iron</keyword>
<dbReference type="InterPro" id="IPR012127">
    <property type="entry name" value="Cyt_c_prime"/>
</dbReference>
<evidence type="ECO:0000313" key="9">
    <source>
        <dbReference type="EMBL" id="QFU16140.1"/>
    </source>
</evidence>
<protein>
    <submittedName>
        <fullName evidence="9">Cytochrome c</fullName>
    </submittedName>
</protein>
<evidence type="ECO:0000256" key="5">
    <source>
        <dbReference type="ARBA" id="ARBA00023004"/>
    </source>
</evidence>
<feature type="chain" id="PRO_5024868870" evidence="8">
    <location>
        <begin position="23"/>
        <end position="144"/>
    </location>
</feature>
<reference evidence="9 10" key="1">
    <citation type="submission" date="2019-10" db="EMBL/GenBank/DDBJ databases">
        <title>Isolation, Identification of Microvirga thermotolerans HR1, a novel thermophilic bacterium and Comparative Genomics of the genus Microvirga.</title>
        <authorList>
            <person name="Li J."/>
            <person name="Zhang W."/>
            <person name="Lin M."/>
            <person name="Wang J."/>
        </authorList>
    </citation>
    <scope>NUCLEOTIDE SEQUENCE [LARGE SCALE GENOMIC DNA]</scope>
    <source>
        <strain evidence="9 10">HR1</strain>
    </source>
</reference>
<organism evidence="9 10">
    <name type="scientific">Microvirga thermotolerans</name>
    <dbReference type="NCBI Taxonomy" id="2651334"/>
    <lineage>
        <taxon>Bacteria</taxon>
        <taxon>Pseudomonadati</taxon>
        <taxon>Pseudomonadota</taxon>
        <taxon>Alphaproteobacteria</taxon>
        <taxon>Hyphomicrobiales</taxon>
        <taxon>Methylobacteriaceae</taxon>
        <taxon>Microvirga</taxon>
    </lineage>
</organism>
<evidence type="ECO:0000256" key="1">
    <source>
        <dbReference type="ARBA" id="ARBA00022448"/>
    </source>
</evidence>
<dbReference type="EMBL" id="CP045423">
    <property type="protein sequence ID" value="QFU16140.1"/>
    <property type="molecule type" value="Genomic_DNA"/>
</dbReference>
<comment type="PTM">
    <text evidence="7">Binds 1 heme group per subunit.</text>
</comment>
<dbReference type="Proteomes" id="UP000325614">
    <property type="component" value="Chromosome"/>
</dbReference>
<evidence type="ECO:0000313" key="10">
    <source>
        <dbReference type="Proteomes" id="UP000325614"/>
    </source>
</evidence>
<name>A0A5P9JXK4_9HYPH</name>
<keyword evidence="3 6" id="KW-0479">Metal-binding</keyword>
<keyword evidence="1" id="KW-0813">Transport</keyword>